<dbReference type="SUPFAM" id="SSF53383">
    <property type="entry name" value="PLP-dependent transferases"/>
    <property type="match status" value="1"/>
</dbReference>
<dbReference type="OrthoDB" id="7973357at2"/>
<dbReference type="Gene3D" id="3.40.640.10">
    <property type="entry name" value="Type I PLP-dependent aspartate aminotransferase-like (Major domain)"/>
    <property type="match status" value="1"/>
</dbReference>
<comment type="cofactor">
    <cofactor evidence="1">
        <name>pyridoxal 5'-phosphate</name>
        <dbReference type="ChEBI" id="CHEBI:597326"/>
    </cofactor>
</comment>
<evidence type="ECO:0000256" key="7">
    <source>
        <dbReference type="ARBA" id="ARBA00049185"/>
    </source>
</evidence>
<comment type="catalytic activity">
    <reaction evidence="7">
        <text>L-aspartate + 2-oxoglutarate = oxaloacetate + L-glutamate</text>
        <dbReference type="Rhea" id="RHEA:21824"/>
        <dbReference type="ChEBI" id="CHEBI:16452"/>
        <dbReference type="ChEBI" id="CHEBI:16810"/>
        <dbReference type="ChEBI" id="CHEBI:29985"/>
        <dbReference type="ChEBI" id="CHEBI:29991"/>
        <dbReference type="EC" id="2.6.1.1"/>
    </reaction>
</comment>
<keyword evidence="5 9" id="KW-0808">Transferase</keyword>
<dbReference type="RefSeq" id="WP_141147715.1">
    <property type="nucleotide sequence ID" value="NZ_VHLG01000002.1"/>
</dbReference>
<dbReference type="GO" id="GO:0006520">
    <property type="term" value="P:amino acid metabolic process"/>
    <property type="evidence" value="ECO:0007669"/>
    <property type="project" value="InterPro"/>
</dbReference>
<accession>A0A506UG66</accession>
<dbReference type="Proteomes" id="UP000318801">
    <property type="component" value="Unassembled WGS sequence"/>
</dbReference>
<gene>
    <name evidence="9" type="ORF">FJU08_04105</name>
</gene>
<dbReference type="EC" id="2.6.1.1" evidence="3"/>
<dbReference type="AlphaFoldDB" id="A0A506UG66"/>
<keyword evidence="6" id="KW-0663">Pyridoxal phosphate</keyword>
<sequence>MRYAAISKRVGGLGSTKWAIHHKARALARAGEAVIELTVGEPDLPPDPVLYTAMDKALAAGRTGYSNGRGEQPLLDALARRYSKRSGRPVAPDNICCFPGTQTALFAVMLTLVESGDAVLVGDPLYATYEGIICATGARMQPVRLAADNGFHMTAEQLEAAITPDCRAVLLNTPHNPTGAVLSAAEIVAIGAVAKRHDLWIIADEVYEELIFAGQFASPLDFADLAERTVVTSSISKSHAAPGFRSGWCVGPVEFCDRLLPVAETMLFGNQPFIADATAEALEHPSGVSVKLRAAFARRAALLGRRLSGLPGLSCFMPEAGMFMVIDVSATGLDGEAFAHQLLDVERVAVMPGASFGLEADGFIRVSLTVPDEMLEEAADRIARFSGTFLADQRAAG</sequence>
<name>A0A506UG66_9HYPH</name>
<dbReference type="CDD" id="cd00609">
    <property type="entry name" value="AAT_like"/>
    <property type="match status" value="1"/>
</dbReference>
<evidence type="ECO:0000259" key="8">
    <source>
        <dbReference type="Pfam" id="PF00155"/>
    </source>
</evidence>
<evidence type="ECO:0000256" key="6">
    <source>
        <dbReference type="ARBA" id="ARBA00022898"/>
    </source>
</evidence>
<comment type="similarity">
    <text evidence="2">Belongs to the class-I pyridoxal-phosphate-dependent aminotransferase family.</text>
</comment>
<evidence type="ECO:0000256" key="4">
    <source>
        <dbReference type="ARBA" id="ARBA00022576"/>
    </source>
</evidence>
<dbReference type="Gene3D" id="3.90.1150.10">
    <property type="entry name" value="Aspartate Aminotransferase, domain 1"/>
    <property type="match status" value="1"/>
</dbReference>
<evidence type="ECO:0000256" key="1">
    <source>
        <dbReference type="ARBA" id="ARBA00001933"/>
    </source>
</evidence>
<evidence type="ECO:0000313" key="10">
    <source>
        <dbReference type="Proteomes" id="UP000318801"/>
    </source>
</evidence>
<dbReference type="InterPro" id="IPR004839">
    <property type="entry name" value="Aminotransferase_I/II_large"/>
</dbReference>
<proteinExistence type="inferred from homology"/>
<dbReference type="InterPro" id="IPR015424">
    <property type="entry name" value="PyrdxlP-dep_Trfase"/>
</dbReference>
<keyword evidence="10" id="KW-1185">Reference proteome</keyword>
<dbReference type="InterPro" id="IPR050596">
    <property type="entry name" value="AspAT/PAT-like"/>
</dbReference>
<evidence type="ECO:0000256" key="3">
    <source>
        <dbReference type="ARBA" id="ARBA00012753"/>
    </source>
</evidence>
<reference evidence="9 10" key="1">
    <citation type="submission" date="2019-06" db="EMBL/GenBank/DDBJ databases">
        <authorList>
            <person name="Li M."/>
        </authorList>
    </citation>
    <scope>NUCLEOTIDE SEQUENCE [LARGE SCALE GENOMIC DNA]</scope>
    <source>
        <strain evidence="9 10">BGMRC2036</strain>
    </source>
</reference>
<comment type="caution">
    <text evidence="9">The sequence shown here is derived from an EMBL/GenBank/DDBJ whole genome shotgun (WGS) entry which is preliminary data.</text>
</comment>
<dbReference type="Pfam" id="PF00155">
    <property type="entry name" value="Aminotran_1_2"/>
    <property type="match status" value="1"/>
</dbReference>
<protein>
    <recommendedName>
        <fullName evidence="3">aspartate transaminase</fullName>
        <ecNumber evidence="3">2.6.1.1</ecNumber>
    </recommendedName>
</protein>
<dbReference type="InterPro" id="IPR015421">
    <property type="entry name" value="PyrdxlP-dep_Trfase_major"/>
</dbReference>
<dbReference type="PANTHER" id="PTHR46383:SF1">
    <property type="entry name" value="ASPARTATE AMINOTRANSFERASE"/>
    <property type="match status" value="1"/>
</dbReference>
<dbReference type="InterPro" id="IPR015422">
    <property type="entry name" value="PyrdxlP-dep_Trfase_small"/>
</dbReference>
<dbReference type="GO" id="GO:0004069">
    <property type="term" value="F:L-aspartate:2-oxoglutarate aminotransferase activity"/>
    <property type="evidence" value="ECO:0007669"/>
    <property type="project" value="UniProtKB-EC"/>
</dbReference>
<organism evidence="9 10">
    <name type="scientific">Martelella alba</name>
    <dbReference type="NCBI Taxonomy" id="2590451"/>
    <lineage>
        <taxon>Bacteria</taxon>
        <taxon>Pseudomonadati</taxon>
        <taxon>Pseudomonadota</taxon>
        <taxon>Alphaproteobacteria</taxon>
        <taxon>Hyphomicrobiales</taxon>
        <taxon>Aurantimonadaceae</taxon>
        <taxon>Martelella</taxon>
    </lineage>
</organism>
<dbReference type="PANTHER" id="PTHR46383">
    <property type="entry name" value="ASPARTATE AMINOTRANSFERASE"/>
    <property type="match status" value="1"/>
</dbReference>
<keyword evidence="4 9" id="KW-0032">Aminotransferase</keyword>
<dbReference type="EMBL" id="VHLG01000002">
    <property type="protein sequence ID" value="TPW32204.1"/>
    <property type="molecule type" value="Genomic_DNA"/>
</dbReference>
<evidence type="ECO:0000256" key="5">
    <source>
        <dbReference type="ARBA" id="ARBA00022679"/>
    </source>
</evidence>
<feature type="domain" description="Aminotransferase class I/classII large" evidence="8">
    <location>
        <begin position="34"/>
        <end position="382"/>
    </location>
</feature>
<evidence type="ECO:0000256" key="2">
    <source>
        <dbReference type="ARBA" id="ARBA00007441"/>
    </source>
</evidence>
<evidence type="ECO:0000313" key="9">
    <source>
        <dbReference type="EMBL" id="TPW32204.1"/>
    </source>
</evidence>
<dbReference type="GO" id="GO:0030170">
    <property type="term" value="F:pyridoxal phosphate binding"/>
    <property type="evidence" value="ECO:0007669"/>
    <property type="project" value="InterPro"/>
</dbReference>